<evidence type="ECO:0000313" key="1">
    <source>
        <dbReference type="EMBL" id="NMC62228.1"/>
    </source>
</evidence>
<comment type="caution">
    <text evidence="1">The sequence shown here is derived from an EMBL/GenBank/DDBJ whole genome shotgun (WGS) entry which is preliminary data.</text>
</comment>
<name>A0A7X9FQ10_9DELT</name>
<proteinExistence type="predicted"/>
<evidence type="ECO:0000313" key="2">
    <source>
        <dbReference type="Proteomes" id="UP000524246"/>
    </source>
</evidence>
<dbReference type="EMBL" id="JAAZON010000139">
    <property type="protein sequence ID" value="NMC62228.1"/>
    <property type="molecule type" value="Genomic_DNA"/>
</dbReference>
<protein>
    <submittedName>
        <fullName evidence="1">Uncharacterized protein</fullName>
    </submittedName>
</protein>
<organism evidence="1 2">
    <name type="scientific">SAR324 cluster bacterium</name>
    <dbReference type="NCBI Taxonomy" id="2024889"/>
    <lineage>
        <taxon>Bacteria</taxon>
        <taxon>Deltaproteobacteria</taxon>
        <taxon>SAR324 cluster</taxon>
    </lineage>
</organism>
<dbReference type="Proteomes" id="UP000524246">
    <property type="component" value="Unassembled WGS sequence"/>
</dbReference>
<accession>A0A7X9FQ10</accession>
<gene>
    <name evidence="1" type="ORF">GYA55_03585</name>
</gene>
<sequence length="59" mass="6523">MPDGFGRTTRDEASPQLTKLLFSDGSRSCNNCAEKPNCPYVGQVCAMFKPVIERQKGDK</sequence>
<reference evidence="1 2" key="1">
    <citation type="journal article" date="2020" name="Biotechnol. Biofuels">
        <title>New insights from the biogas microbiome by comprehensive genome-resolved metagenomics of nearly 1600 species originating from multiple anaerobic digesters.</title>
        <authorList>
            <person name="Campanaro S."/>
            <person name="Treu L."/>
            <person name="Rodriguez-R L.M."/>
            <person name="Kovalovszki A."/>
            <person name="Ziels R.M."/>
            <person name="Maus I."/>
            <person name="Zhu X."/>
            <person name="Kougias P.G."/>
            <person name="Basile A."/>
            <person name="Luo G."/>
            <person name="Schluter A."/>
            <person name="Konstantinidis K.T."/>
            <person name="Angelidaki I."/>
        </authorList>
    </citation>
    <scope>NUCLEOTIDE SEQUENCE [LARGE SCALE GENOMIC DNA]</scope>
    <source>
        <strain evidence="1">AS27yjCOA_65</strain>
    </source>
</reference>
<dbReference type="AlphaFoldDB" id="A0A7X9FQ10"/>